<dbReference type="Proteomes" id="UP000054423">
    <property type="component" value="Unassembled WGS sequence"/>
</dbReference>
<dbReference type="PANTHER" id="PTHR33889:SF7">
    <property type="entry name" value="OS04G0681850 PROTEIN"/>
    <property type="match status" value="1"/>
</dbReference>
<dbReference type="AlphaFoldDB" id="W2LES9"/>
<evidence type="ECO:0000313" key="1">
    <source>
        <dbReference type="EMBL" id="ETL95209.1"/>
    </source>
</evidence>
<sequence>MTTTTPDFNVYPSPVYQMSARSAPTPRPRNTLTLTDHATVVAFLLSVSITLQPPRGSIQACAAIYGFSGDLISRLWRRAVQDIIAGNSINYDSGRKGKGGRNSRMTEALREDLNRFIELIPLNDRTDIRTLASNLGIPKSTLHD</sequence>
<gene>
    <name evidence="1" type="ORF">L917_06956</name>
</gene>
<dbReference type="EMBL" id="KI679161">
    <property type="protein sequence ID" value="ETL95209.1"/>
    <property type="molecule type" value="Genomic_DNA"/>
</dbReference>
<protein>
    <submittedName>
        <fullName evidence="1">Uncharacterized protein</fullName>
    </submittedName>
</protein>
<dbReference type="PANTHER" id="PTHR33889">
    <property type="entry name" value="OS04G0681850 PROTEIN"/>
    <property type="match status" value="1"/>
</dbReference>
<accession>W2LES9</accession>
<proteinExistence type="predicted"/>
<name>W2LES9_PHYNI</name>
<organism evidence="1">
    <name type="scientific">Phytophthora nicotianae</name>
    <name type="common">Potato buckeye rot agent</name>
    <name type="synonym">Phytophthora parasitica</name>
    <dbReference type="NCBI Taxonomy" id="4792"/>
    <lineage>
        <taxon>Eukaryota</taxon>
        <taxon>Sar</taxon>
        <taxon>Stramenopiles</taxon>
        <taxon>Oomycota</taxon>
        <taxon>Peronosporomycetes</taxon>
        <taxon>Peronosporales</taxon>
        <taxon>Peronosporaceae</taxon>
        <taxon>Phytophthora</taxon>
    </lineage>
</organism>
<reference evidence="1" key="1">
    <citation type="submission" date="2013-11" db="EMBL/GenBank/DDBJ databases">
        <title>The Genome Sequence of Phytophthora parasitica CHvinca01.</title>
        <authorList>
            <consortium name="The Broad Institute Genomics Platform"/>
            <person name="Russ C."/>
            <person name="Tyler B."/>
            <person name="Panabieres F."/>
            <person name="Shan W."/>
            <person name="Tripathy S."/>
            <person name="Grunwald N."/>
            <person name="Machado M."/>
            <person name="Johnson C.S."/>
            <person name="Arredondo F."/>
            <person name="Hong C."/>
            <person name="Coffey M."/>
            <person name="Young S.K."/>
            <person name="Zeng Q."/>
            <person name="Gargeya S."/>
            <person name="Fitzgerald M."/>
            <person name="Abouelleil A."/>
            <person name="Alvarado L."/>
            <person name="Chapman S.B."/>
            <person name="Gainer-Dewar J."/>
            <person name="Goldberg J."/>
            <person name="Griggs A."/>
            <person name="Gujja S."/>
            <person name="Hansen M."/>
            <person name="Howarth C."/>
            <person name="Imamovic A."/>
            <person name="Ireland A."/>
            <person name="Larimer J."/>
            <person name="McCowan C."/>
            <person name="Murphy C."/>
            <person name="Pearson M."/>
            <person name="Poon T.W."/>
            <person name="Priest M."/>
            <person name="Roberts A."/>
            <person name="Saif S."/>
            <person name="Shea T."/>
            <person name="Sykes S."/>
            <person name="Wortman J."/>
            <person name="Nusbaum C."/>
            <person name="Birren B."/>
        </authorList>
    </citation>
    <scope>NUCLEOTIDE SEQUENCE [LARGE SCALE GENOMIC DNA]</scope>
    <source>
        <strain evidence="1">CHvinca01</strain>
    </source>
</reference>
<dbReference type="VEuPathDB" id="FungiDB:PPTG_09823"/>